<dbReference type="PRINTS" id="PR02008">
    <property type="entry name" value="RCMTFAMILY"/>
</dbReference>
<comment type="caution">
    <text evidence="5">Lacks conserved residue(s) required for the propagation of feature annotation.</text>
</comment>
<dbReference type="Gene3D" id="3.40.50.150">
    <property type="entry name" value="Vaccinia Virus protein VP39"/>
    <property type="match status" value="1"/>
</dbReference>
<dbReference type="InterPro" id="IPR001678">
    <property type="entry name" value="MeTrfase_RsmB-F_NOP2_dom"/>
</dbReference>
<evidence type="ECO:0000313" key="8">
    <source>
        <dbReference type="EMBL" id="TKX19600.1"/>
    </source>
</evidence>
<proteinExistence type="inferred from homology"/>
<dbReference type="Pfam" id="PF21148">
    <property type="entry name" value="NSUN5_fdxn-like"/>
    <property type="match status" value="1"/>
</dbReference>
<evidence type="ECO:0000259" key="7">
    <source>
        <dbReference type="PROSITE" id="PS51686"/>
    </source>
</evidence>
<keyword evidence="1 5" id="KW-0489">Methyltransferase</keyword>
<evidence type="ECO:0000256" key="6">
    <source>
        <dbReference type="SAM" id="MobiDB-lite"/>
    </source>
</evidence>
<evidence type="ECO:0000313" key="9">
    <source>
        <dbReference type="Proteomes" id="UP000308133"/>
    </source>
</evidence>
<evidence type="ECO:0000256" key="1">
    <source>
        <dbReference type="ARBA" id="ARBA00022603"/>
    </source>
</evidence>
<evidence type="ECO:0000256" key="3">
    <source>
        <dbReference type="ARBA" id="ARBA00022691"/>
    </source>
</evidence>
<evidence type="ECO:0000256" key="4">
    <source>
        <dbReference type="ARBA" id="ARBA00022884"/>
    </source>
</evidence>
<dbReference type="Gene3D" id="3.30.70.1170">
    <property type="entry name" value="Sun protein, domain 3"/>
    <property type="match status" value="1"/>
</dbReference>
<dbReference type="InterPro" id="IPR049561">
    <property type="entry name" value="NSUN5_7_fdxn-like"/>
</dbReference>
<keyword evidence="4 5" id="KW-0694">RNA-binding</keyword>
<accession>A0A4U7ASL4</accession>
<dbReference type="Proteomes" id="UP000308133">
    <property type="component" value="Unassembled WGS sequence"/>
</dbReference>
<dbReference type="Pfam" id="PF01189">
    <property type="entry name" value="Methyltr_RsmB-F"/>
    <property type="match status" value="1"/>
</dbReference>
<feature type="compositionally biased region" description="Acidic residues" evidence="6">
    <location>
        <begin position="558"/>
        <end position="569"/>
    </location>
</feature>
<dbReference type="InterPro" id="IPR023267">
    <property type="entry name" value="RCMT"/>
</dbReference>
<name>A0A4U7ASL4_9PEZI</name>
<dbReference type="SUPFAM" id="SSF53335">
    <property type="entry name" value="S-adenosyl-L-methionine-dependent methyltransferases"/>
    <property type="match status" value="1"/>
</dbReference>
<dbReference type="PANTHER" id="PTHR22807:SF4">
    <property type="entry name" value="28S RRNA (CYTOSINE-C(5))-METHYLTRANSFERASE"/>
    <property type="match status" value="1"/>
</dbReference>
<dbReference type="AlphaFoldDB" id="A0A4U7ASL4"/>
<reference evidence="8 9" key="1">
    <citation type="submission" date="2018-02" db="EMBL/GenBank/DDBJ databases">
        <title>Draft genome sequences of Elsinoe sp., causing black scab on jojoba.</title>
        <authorList>
            <person name="Stodart B."/>
            <person name="Jeffress S."/>
            <person name="Ash G."/>
            <person name="Arun Chinnappa K."/>
        </authorList>
    </citation>
    <scope>NUCLEOTIDE SEQUENCE [LARGE SCALE GENOMIC DNA]</scope>
    <source>
        <strain evidence="8 9">Hillstone_2</strain>
    </source>
</reference>
<dbReference type="InterPro" id="IPR048889">
    <property type="entry name" value="NSUN5_RCM1_N"/>
</dbReference>
<comment type="caution">
    <text evidence="8">The sequence shown here is derived from an EMBL/GenBank/DDBJ whole genome shotgun (WGS) entry which is preliminary data.</text>
</comment>
<dbReference type="InterPro" id="IPR029063">
    <property type="entry name" value="SAM-dependent_MTases_sf"/>
</dbReference>
<dbReference type="Pfam" id="PF21153">
    <property type="entry name" value="NSUN5_N"/>
    <property type="match status" value="1"/>
</dbReference>
<dbReference type="PROSITE" id="PS51686">
    <property type="entry name" value="SAM_MT_RSMB_NOP"/>
    <property type="match status" value="1"/>
</dbReference>
<dbReference type="GO" id="GO:0005730">
    <property type="term" value="C:nucleolus"/>
    <property type="evidence" value="ECO:0007669"/>
    <property type="project" value="TreeGrafter"/>
</dbReference>
<feature type="compositionally biased region" description="Basic and acidic residues" evidence="6">
    <location>
        <begin position="368"/>
        <end position="391"/>
    </location>
</feature>
<feature type="region of interest" description="Disordered" evidence="6">
    <location>
        <begin position="538"/>
        <end position="569"/>
    </location>
</feature>
<dbReference type="PANTHER" id="PTHR22807">
    <property type="entry name" value="NOP2 YEAST -RELATED NOL1/NOP2/FMU SUN DOMAIN-CONTAINING"/>
    <property type="match status" value="1"/>
</dbReference>
<feature type="binding site" evidence="5">
    <location>
        <position position="272"/>
    </location>
    <ligand>
        <name>S-adenosyl-L-methionine</name>
        <dbReference type="ChEBI" id="CHEBI:59789"/>
    </ligand>
</feature>
<keyword evidence="3 5" id="KW-0949">S-adenosyl-L-methionine</keyword>
<dbReference type="InterPro" id="IPR049560">
    <property type="entry name" value="MeTrfase_RsmB-F_NOP2_cat"/>
</dbReference>
<feature type="domain" description="SAM-dependent MTase RsmB/NOP-type" evidence="7">
    <location>
        <begin position="138"/>
        <end position="537"/>
    </location>
</feature>
<keyword evidence="2 5" id="KW-0808">Transferase</keyword>
<evidence type="ECO:0000256" key="5">
    <source>
        <dbReference type="PROSITE-ProRule" id="PRU01023"/>
    </source>
</evidence>
<evidence type="ECO:0000256" key="2">
    <source>
        <dbReference type="ARBA" id="ARBA00022679"/>
    </source>
</evidence>
<comment type="similarity">
    <text evidence="5">Belongs to the class I-like SAM-binding methyltransferase superfamily. RsmB/NOP family.</text>
</comment>
<protein>
    <submittedName>
        <fullName evidence="8">Putative 16S rRNA methyltransferase RsmB/F</fullName>
    </submittedName>
</protein>
<gene>
    <name evidence="8" type="ORF">C1H76_8172</name>
</gene>
<dbReference type="EMBL" id="PTQR01000111">
    <property type="protein sequence ID" value="TKX19600.1"/>
    <property type="molecule type" value="Genomic_DNA"/>
</dbReference>
<feature type="region of interest" description="Disordered" evidence="6">
    <location>
        <begin position="346"/>
        <end position="391"/>
    </location>
</feature>
<dbReference type="GO" id="GO:0070475">
    <property type="term" value="P:rRNA base methylation"/>
    <property type="evidence" value="ECO:0007669"/>
    <property type="project" value="TreeGrafter"/>
</dbReference>
<dbReference type="GO" id="GO:0003723">
    <property type="term" value="F:RNA binding"/>
    <property type="evidence" value="ECO:0007669"/>
    <property type="project" value="UniProtKB-UniRule"/>
</dbReference>
<dbReference type="GO" id="GO:0008173">
    <property type="term" value="F:RNA methyltransferase activity"/>
    <property type="evidence" value="ECO:0007669"/>
    <property type="project" value="InterPro"/>
</dbReference>
<feature type="compositionally biased region" description="Basic and acidic residues" evidence="6">
    <location>
        <begin position="348"/>
        <end position="361"/>
    </location>
</feature>
<feature type="binding site" evidence="5">
    <location>
        <begin position="242"/>
        <end position="248"/>
    </location>
    <ligand>
        <name>S-adenosyl-L-methionine</name>
        <dbReference type="ChEBI" id="CHEBI:59789"/>
    </ligand>
</feature>
<feature type="binding site" evidence="5">
    <location>
        <position position="321"/>
    </location>
    <ligand>
        <name>S-adenosyl-L-methionine</name>
        <dbReference type="ChEBI" id="CHEBI:59789"/>
    </ligand>
</feature>
<feature type="active site" description="Nucleophile" evidence="5">
    <location>
        <position position="443"/>
    </location>
</feature>
<sequence>MSLYFEAAKVLDEIRDKPASLKDRVYKDKTLKSSPGTVFALISEATKWSEVLSEVIDKSQVLSLERKLTPSLSLILTHDLLLSKNGLSLSKKHILYDTISKHKARLTSELTRARIKRGVASLDLLRQQINSHSSPDASTSQASTFHPRWIRINTLKSTLSSVLSGPLSHLTPVPLLSALATTTKGIYTDPHIPNLFAIHPTHDITKSAPYLSGALILQDKASCFPAYLLSPTPADGRVIDGCAAPGNKTTHLAAILHDQGVTQTGPQITACERSLPRAQTLDAMVRKAGAGKMVQVKAGQDFLALKPGAEEWGDVGRILLDPSCSGSGIVGRDEVGVGRKVVLPFDPRGGDKGLENGEGAKGRKRKREEKEGERKGVENVKEKEVGSEDGKVMEDEEVDALNTTQVEGEKLKERLRALSSFQWKLLTHAFRFTGAKRITYSTCSVHKEENEDVVVKAILSDTARERGWRIMRREEQVEGMRNWERRGDQKACEEILAAVGGESSAPDAKVVAEACIRCAKGTDEGTMGFFVAGFVRDDEEPRSLADPDPETNGVGSEDGSDFSEFEGFD</sequence>
<organism evidence="8 9">
    <name type="scientific">Elsinoe australis</name>
    <dbReference type="NCBI Taxonomy" id="40998"/>
    <lineage>
        <taxon>Eukaryota</taxon>
        <taxon>Fungi</taxon>
        <taxon>Dikarya</taxon>
        <taxon>Ascomycota</taxon>
        <taxon>Pezizomycotina</taxon>
        <taxon>Dothideomycetes</taxon>
        <taxon>Dothideomycetidae</taxon>
        <taxon>Myriangiales</taxon>
        <taxon>Elsinoaceae</taxon>
        <taxon>Elsinoe</taxon>
    </lineage>
</organism>